<feature type="compositionally biased region" description="Basic and acidic residues" evidence="3">
    <location>
        <begin position="22"/>
        <end position="31"/>
    </location>
</feature>
<dbReference type="InterPro" id="IPR001647">
    <property type="entry name" value="HTH_TetR"/>
</dbReference>
<dbReference type="OrthoDB" id="4542210at2"/>
<dbReference type="InterPro" id="IPR009057">
    <property type="entry name" value="Homeodomain-like_sf"/>
</dbReference>
<feature type="DNA-binding region" description="H-T-H motif" evidence="2">
    <location>
        <begin position="56"/>
        <end position="75"/>
    </location>
</feature>
<dbReference type="AlphaFoldDB" id="A0A2X0IG11"/>
<feature type="region of interest" description="Disordered" evidence="3">
    <location>
        <begin position="1"/>
        <end position="31"/>
    </location>
</feature>
<evidence type="ECO:0000313" key="5">
    <source>
        <dbReference type="EMBL" id="RAG83974.1"/>
    </source>
</evidence>
<name>A0A2X0IG11_9ACTN</name>
<evidence type="ECO:0000256" key="3">
    <source>
        <dbReference type="SAM" id="MobiDB-lite"/>
    </source>
</evidence>
<protein>
    <submittedName>
        <fullName evidence="5">TetR/AcrR family transcriptional regulator</fullName>
    </submittedName>
</protein>
<evidence type="ECO:0000256" key="1">
    <source>
        <dbReference type="ARBA" id="ARBA00023125"/>
    </source>
</evidence>
<dbReference type="EMBL" id="QKYN01000074">
    <property type="protein sequence ID" value="RAG83974.1"/>
    <property type="molecule type" value="Genomic_DNA"/>
</dbReference>
<dbReference type="InterPro" id="IPR050109">
    <property type="entry name" value="HTH-type_TetR-like_transc_reg"/>
</dbReference>
<evidence type="ECO:0000259" key="4">
    <source>
        <dbReference type="PROSITE" id="PS50977"/>
    </source>
</evidence>
<dbReference type="PANTHER" id="PTHR30055">
    <property type="entry name" value="HTH-TYPE TRANSCRIPTIONAL REGULATOR RUTR"/>
    <property type="match status" value="1"/>
</dbReference>
<evidence type="ECO:0000313" key="6">
    <source>
        <dbReference type="Proteomes" id="UP000248889"/>
    </source>
</evidence>
<dbReference type="Proteomes" id="UP000248889">
    <property type="component" value="Unassembled WGS sequence"/>
</dbReference>
<dbReference type="Gene3D" id="1.10.357.10">
    <property type="entry name" value="Tetracycline Repressor, domain 2"/>
    <property type="match status" value="1"/>
</dbReference>
<dbReference type="RefSeq" id="WP_111502571.1">
    <property type="nucleotide sequence ID" value="NZ_QKYN01000074.1"/>
</dbReference>
<dbReference type="PROSITE" id="PS50977">
    <property type="entry name" value="HTH_TETR_2"/>
    <property type="match status" value="1"/>
</dbReference>
<dbReference type="Pfam" id="PF00440">
    <property type="entry name" value="TetR_N"/>
    <property type="match status" value="1"/>
</dbReference>
<dbReference type="GO" id="GO:0000976">
    <property type="term" value="F:transcription cis-regulatory region binding"/>
    <property type="evidence" value="ECO:0007669"/>
    <property type="project" value="TreeGrafter"/>
</dbReference>
<organism evidence="5 6">
    <name type="scientific">Streptacidiphilus pinicola</name>
    <dbReference type="NCBI Taxonomy" id="2219663"/>
    <lineage>
        <taxon>Bacteria</taxon>
        <taxon>Bacillati</taxon>
        <taxon>Actinomycetota</taxon>
        <taxon>Actinomycetes</taxon>
        <taxon>Kitasatosporales</taxon>
        <taxon>Streptomycetaceae</taxon>
        <taxon>Streptacidiphilus</taxon>
    </lineage>
</organism>
<proteinExistence type="predicted"/>
<accession>A0A2X0IG11</accession>
<feature type="compositionally biased region" description="Pro residues" evidence="3">
    <location>
        <begin position="1"/>
        <end position="10"/>
    </location>
</feature>
<dbReference type="PRINTS" id="PR00455">
    <property type="entry name" value="HTHTETR"/>
</dbReference>
<sequence>MTQPSEPIPLSPEARSAALPLHDQDPSERADAARNRVKLLEAAAALIQERGAEHLTMDAVAAAACVGKGTVFRRFGDRAGLLLAVLDRTEREFQDAFMFGPPPLGPGADPIARLDAFGIASLRHLLDNMNLYLESDRQAASRYAAPPRNVRARHLSLLLGQAGVDGDLELLAQTLLGTLDATFVHHMLTGRGSTAQQLEAGWSDVVARITHRC</sequence>
<comment type="caution">
    <text evidence="5">The sequence shown here is derived from an EMBL/GenBank/DDBJ whole genome shotgun (WGS) entry which is preliminary data.</text>
</comment>
<feature type="domain" description="HTH tetR-type" evidence="4">
    <location>
        <begin position="33"/>
        <end position="93"/>
    </location>
</feature>
<evidence type="ECO:0000256" key="2">
    <source>
        <dbReference type="PROSITE-ProRule" id="PRU00335"/>
    </source>
</evidence>
<dbReference type="SUPFAM" id="SSF46689">
    <property type="entry name" value="Homeodomain-like"/>
    <property type="match status" value="1"/>
</dbReference>
<dbReference type="PANTHER" id="PTHR30055:SF209">
    <property type="entry name" value="POSSIBLE TRANSCRIPTIONAL REGULATORY PROTEIN (PROBABLY TETR-FAMILY)"/>
    <property type="match status" value="1"/>
</dbReference>
<gene>
    <name evidence="5" type="ORF">DN069_19675</name>
</gene>
<reference evidence="5 6" key="1">
    <citation type="submission" date="2018-06" db="EMBL/GenBank/DDBJ databases">
        <title>Streptacidiphilus pinicola sp. nov., isolated from pine grove soil.</title>
        <authorList>
            <person name="Roh S.G."/>
            <person name="Park S."/>
            <person name="Kim M.-K."/>
            <person name="Yun B.-R."/>
            <person name="Park J."/>
            <person name="Kim M.J."/>
            <person name="Kim Y.S."/>
            <person name="Kim S.B."/>
        </authorList>
    </citation>
    <scope>NUCLEOTIDE SEQUENCE [LARGE SCALE GENOMIC DNA]</scope>
    <source>
        <strain evidence="5 6">MMS16-CNU450</strain>
    </source>
</reference>
<keyword evidence="1 2" id="KW-0238">DNA-binding</keyword>
<keyword evidence="6" id="KW-1185">Reference proteome</keyword>
<dbReference type="GO" id="GO:0003700">
    <property type="term" value="F:DNA-binding transcription factor activity"/>
    <property type="evidence" value="ECO:0007669"/>
    <property type="project" value="TreeGrafter"/>
</dbReference>